<protein>
    <submittedName>
        <fullName evidence="2">Uncharacterized protein</fullName>
    </submittedName>
</protein>
<feature type="compositionally biased region" description="Acidic residues" evidence="1">
    <location>
        <begin position="122"/>
        <end position="140"/>
    </location>
</feature>
<feature type="compositionally biased region" description="Basic residues" evidence="1">
    <location>
        <begin position="89"/>
        <end position="104"/>
    </location>
</feature>
<feature type="region of interest" description="Disordered" evidence="1">
    <location>
        <begin position="59"/>
        <end position="189"/>
    </location>
</feature>
<dbReference type="Proteomes" id="UP001373714">
    <property type="component" value="Unassembled WGS sequence"/>
</dbReference>
<organism evidence="2 3">
    <name type="scientific">Orbilia blumenaviensis</name>
    <dbReference type="NCBI Taxonomy" id="1796055"/>
    <lineage>
        <taxon>Eukaryota</taxon>
        <taxon>Fungi</taxon>
        <taxon>Dikarya</taxon>
        <taxon>Ascomycota</taxon>
        <taxon>Pezizomycotina</taxon>
        <taxon>Orbiliomycetes</taxon>
        <taxon>Orbiliales</taxon>
        <taxon>Orbiliaceae</taxon>
        <taxon>Orbilia</taxon>
    </lineage>
</organism>
<reference evidence="2 3" key="1">
    <citation type="submission" date="2019-10" db="EMBL/GenBank/DDBJ databases">
        <authorList>
            <person name="Palmer J.M."/>
        </authorList>
    </citation>
    <scope>NUCLEOTIDE SEQUENCE [LARGE SCALE GENOMIC DNA]</scope>
    <source>
        <strain evidence="2 3">TWF730</strain>
    </source>
</reference>
<evidence type="ECO:0000256" key="1">
    <source>
        <dbReference type="SAM" id="MobiDB-lite"/>
    </source>
</evidence>
<name>A0AAV9VIA0_9PEZI</name>
<sequence>MPSQERLAPWTAETDRILLLAIIATTGSPSLPTIASFTGYSLNSVKWRFRILKKEANSLSLKSQASEGKSSPPASRKRGHPVSVPSSPTKKRKITPKSRRRRNVIFHDTSEEEEPQTPILSESEEEQTPSLRDDDEEEDQASTSSSVEPVTPTKVQPRRRAKPAPGYYRALVQESESEFEDGEIDDSQI</sequence>
<accession>A0AAV9VIA0</accession>
<proteinExistence type="predicted"/>
<dbReference type="EMBL" id="JAVHNS010000002">
    <property type="protein sequence ID" value="KAK6361690.1"/>
    <property type="molecule type" value="Genomic_DNA"/>
</dbReference>
<keyword evidence="3" id="KW-1185">Reference proteome</keyword>
<feature type="compositionally biased region" description="Polar residues" evidence="1">
    <location>
        <begin position="59"/>
        <end position="73"/>
    </location>
</feature>
<comment type="caution">
    <text evidence="2">The sequence shown here is derived from an EMBL/GenBank/DDBJ whole genome shotgun (WGS) entry which is preliminary data.</text>
</comment>
<feature type="compositionally biased region" description="Acidic residues" evidence="1">
    <location>
        <begin position="175"/>
        <end position="189"/>
    </location>
</feature>
<evidence type="ECO:0000313" key="3">
    <source>
        <dbReference type="Proteomes" id="UP001373714"/>
    </source>
</evidence>
<dbReference type="AlphaFoldDB" id="A0AAV9VIA0"/>
<gene>
    <name evidence="2" type="ORF">TWF730_005404</name>
</gene>
<feature type="compositionally biased region" description="Low complexity" evidence="1">
    <location>
        <begin position="142"/>
        <end position="153"/>
    </location>
</feature>
<evidence type="ECO:0000313" key="2">
    <source>
        <dbReference type="EMBL" id="KAK6361690.1"/>
    </source>
</evidence>